<protein>
    <submittedName>
        <fullName evidence="2">Uncharacterized protein</fullName>
    </submittedName>
</protein>
<evidence type="ECO:0000313" key="2">
    <source>
        <dbReference type="EMBL" id="VDK79467.1"/>
    </source>
</evidence>
<dbReference type="OrthoDB" id="5877626at2759"/>
<gene>
    <name evidence="2" type="ORF">NLS_LOCUS4520</name>
</gene>
<dbReference type="STRING" id="42156.A0A3P6T359"/>
<name>A0A3P6T359_LITSI</name>
<dbReference type="Proteomes" id="UP000277928">
    <property type="component" value="Unassembled WGS sequence"/>
</dbReference>
<evidence type="ECO:0000256" key="1">
    <source>
        <dbReference type="SAM" id="MobiDB-lite"/>
    </source>
</evidence>
<reference evidence="2 3" key="1">
    <citation type="submission" date="2018-08" db="EMBL/GenBank/DDBJ databases">
        <authorList>
            <person name="Laetsch R D."/>
            <person name="Stevens L."/>
            <person name="Kumar S."/>
            <person name="Blaxter L. M."/>
        </authorList>
    </citation>
    <scope>NUCLEOTIDE SEQUENCE [LARGE SCALE GENOMIC DNA]</scope>
</reference>
<feature type="region of interest" description="Disordered" evidence="1">
    <location>
        <begin position="23"/>
        <end position="45"/>
    </location>
</feature>
<evidence type="ECO:0000313" key="3">
    <source>
        <dbReference type="Proteomes" id="UP000277928"/>
    </source>
</evidence>
<keyword evidence="3" id="KW-1185">Reference proteome</keyword>
<dbReference type="EMBL" id="UYRX01000293">
    <property type="protein sequence ID" value="VDK79467.1"/>
    <property type="molecule type" value="Genomic_DNA"/>
</dbReference>
<accession>A0A3P6T359</accession>
<dbReference type="AlphaFoldDB" id="A0A3P6T359"/>
<proteinExistence type="predicted"/>
<feature type="region of interest" description="Disordered" evidence="1">
    <location>
        <begin position="96"/>
        <end position="129"/>
    </location>
</feature>
<dbReference type="OMA" id="NDSHKAK"/>
<sequence>IVDVPNHTLAKLLQHSRFLHPPASFLKDDDDPTTYPNTSNRPDMLLTSKLKTKRFDANASTSKSLQRRRSLDGDVSVGAAQHCSCSMYDCNVVSSESTSDSLSKTGSTNSLSGYEGLKMGEPGRPGTRDLDWSIQKLNIRRQIEREYARYRRERGLMPSNTPFFSLAPRKMISNSREKYHLSQQRVPHHVSSSLPSDELQKEEIAKNLLLRGIVLRSSIPVIPTTLTPVPVNHQNFTRKFLKFGDKISASSAYLLEALALCTHSKAQSLSLTSKQLARFYSLHNLHNNLLATTETATTATAFSLSEE</sequence>
<organism evidence="2 3">
    <name type="scientific">Litomosoides sigmodontis</name>
    <name type="common">Filarial nematode worm</name>
    <dbReference type="NCBI Taxonomy" id="42156"/>
    <lineage>
        <taxon>Eukaryota</taxon>
        <taxon>Metazoa</taxon>
        <taxon>Ecdysozoa</taxon>
        <taxon>Nematoda</taxon>
        <taxon>Chromadorea</taxon>
        <taxon>Rhabditida</taxon>
        <taxon>Spirurina</taxon>
        <taxon>Spiruromorpha</taxon>
        <taxon>Filarioidea</taxon>
        <taxon>Onchocercidae</taxon>
        <taxon>Litomosoides</taxon>
    </lineage>
</organism>
<feature type="non-terminal residue" evidence="2">
    <location>
        <position position="1"/>
    </location>
</feature>
<feature type="compositionally biased region" description="Low complexity" evidence="1">
    <location>
        <begin position="96"/>
        <end position="108"/>
    </location>
</feature>